<comment type="function">
    <text evidence="2 7">Catalyzes the formation of N(7)-methylguanine at position 46 (m7G46) in tRNA.</text>
</comment>
<dbReference type="CDD" id="cd02440">
    <property type="entry name" value="AdoMet_MTases"/>
    <property type="match status" value="1"/>
</dbReference>
<evidence type="ECO:0000256" key="3">
    <source>
        <dbReference type="ARBA" id="ARBA00022603"/>
    </source>
</evidence>
<dbReference type="PANTHER" id="PTHR23417:SF14">
    <property type="entry name" value="PENTACOTRIPEPTIDE-REPEAT REGION OF PRORP DOMAIN-CONTAINING PROTEIN"/>
    <property type="match status" value="1"/>
</dbReference>
<reference evidence="8" key="2">
    <citation type="submission" date="2022-11" db="EMBL/GenBank/DDBJ databases">
        <title>complete genomes of mycoplasma synoviae ZX313 strain and SD2 strain.</title>
        <authorList>
            <person name="Zhong Q."/>
        </authorList>
    </citation>
    <scope>NUCLEOTIDE SEQUENCE</scope>
    <source>
        <strain evidence="8">SD2</strain>
    </source>
</reference>
<name>A0AAQ2TCT1_MYCSY</name>
<evidence type="ECO:0000313" key="8">
    <source>
        <dbReference type="EMBL" id="UZW64595.1"/>
    </source>
</evidence>
<dbReference type="InterPro" id="IPR003358">
    <property type="entry name" value="tRNA_(Gua-N-7)_MeTrfase_Trmb"/>
</dbReference>
<dbReference type="EC" id="2.1.1.33" evidence="7"/>
<dbReference type="PANTHER" id="PTHR23417">
    <property type="entry name" value="3-DEOXY-D-MANNO-OCTULOSONIC-ACID TRANSFERASE/TRNA GUANINE-N 7 - -METHYLTRANSFERASE"/>
    <property type="match status" value="1"/>
</dbReference>
<keyword evidence="6 7" id="KW-0819">tRNA processing</keyword>
<evidence type="ECO:0000256" key="4">
    <source>
        <dbReference type="ARBA" id="ARBA00022679"/>
    </source>
</evidence>
<feature type="binding site" evidence="7">
    <location>
        <position position="86"/>
    </location>
    <ligand>
        <name>S-adenosyl-L-methionine</name>
        <dbReference type="ChEBI" id="CHEBI:59789"/>
    </ligand>
</feature>
<dbReference type="GO" id="GO:0008176">
    <property type="term" value="F:tRNA (guanine(46)-N7)-methyltransferase activity"/>
    <property type="evidence" value="ECO:0007669"/>
    <property type="project" value="UniProtKB-UniRule"/>
</dbReference>
<proteinExistence type="inferred from homology"/>
<keyword evidence="5 7" id="KW-0949">S-adenosyl-L-methionine</keyword>
<dbReference type="Gene3D" id="3.40.50.150">
    <property type="entry name" value="Vaccinia Virus protein VP39"/>
    <property type="match status" value="1"/>
</dbReference>
<sequence length="205" mass="24346">MRLRNDKFALSELNEFKFFIKNYPFNIKEDDILEIGSGKGEMISQMALLNPNQRFIAIEKYPTVAKKIMQKIKELNLENLYISCIDASKLSENFIGKTNTIWLTFSDPWPKKRHEKRRLTYKSFLDQYKFLLKDKNSNFYLKTDNDLFFNYSLESLQENNWNLKFVTGDLHNSIYNETNIKTGYEIKWMDKTKINFLIASKGENA</sequence>
<feature type="binding site" evidence="7">
    <location>
        <position position="111"/>
    </location>
    <ligand>
        <name>substrate</name>
    </ligand>
</feature>
<feature type="binding site" evidence="7">
    <location>
        <position position="107"/>
    </location>
    <ligand>
        <name>S-adenosyl-L-methionine</name>
        <dbReference type="ChEBI" id="CHEBI:59789"/>
    </ligand>
</feature>
<feature type="binding site" evidence="7">
    <location>
        <position position="59"/>
    </location>
    <ligand>
        <name>S-adenosyl-L-methionine</name>
        <dbReference type="ChEBI" id="CHEBI:59789"/>
    </ligand>
</feature>
<comment type="pathway">
    <text evidence="7">tRNA modification; N(7)-methylguanine-tRNA biosynthesis.</text>
</comment>
<protein>
    <recommendedName>
        <fullName evidence="7">tRNA (guanine-N(7)-)-methyltransferase</fullName>
        <ecNumber evidence="7">2.1.1.33</ecNumber>
    </recommendedName>
    <alternativeName>
        <fullName evidence="7">tRNA (guanine(46)-N(7))-methyltransferase</fullName>
    </alternativeName>
    <alternativeName>
        <fullName evidence="7">tRNA(m7G46)-methyltransferase</fullName>
    </alternativeName>
</protein>
<dbReference type="NCBIfam" id="TIGR00091">
    <property type="entry name" value="tRNA (guanosine(46)-N7)-methyltransferase TrmB"/>
    <property type="match status" value="1"/>
</dbReference>
<evidence type="ECO:0000256" key="5">
    <source>
        <dbReference type="ARBA" id="ARBA00022691"/>
    </source>
</evidence>
<dbReference type="EMBL" id="CP107525">
    <property type="protein sequence ID" value="UZW64595.1"/>
    <property type="molecule type" value="Genomic_DNA"/>
</dbReference>
<evidence type="ECO:0000256" key="6">
    <source>
        <dbReference type="ARBA" id="ARBA00022694"/>
    </source>
</evidence>
<comment type="catalytic activity">
    <reaction evidence="1 7">
        <text>guanosine(46) in tRNA + S-adenosyl-L-methionine = N(7)-methylguanosine(46) in tRNA + S-adenosyl-L-homocysteine</text>
        <dbReference type="Rhea" id="RHEA:42708"/>
        <dbReference type="Rhea" id="RHEA-COMP:10188"/>
        <dbReference type="Rhea" id="RHEA-COMP:10189"/>
        <dbReference type="ChEBI" id="CHEBI:57856"/>
        <dbReference type="ChEBI" id="CHEBI:59789"/>
        <dbReference type="ChEBI" id="CHEBI:74269"/>
        <dbReference type="ChEBI" id="CHEBI:74480"/>
        <dbReference type="EC" id="2.1.1.33"/>
    </reaction>
</comment>
<evidence type="ECO:0000313" key="9">
    <source>
        <dbReference type="Proteomes" id="UP001164481"/>
    </source>
</evidence>
<keyword evidence="3 7" id="KW-0489">Methyltransferase</keyword>
<feature type="binding site" evidence="7">
    <location>
        <position position="144"/>
    </location>
    <ligand>
        <name>substrate</name>
    </ligand>
</feature>
<dbReference type="PROSITE" id="PS51625">
    <property type="entry name" value="SAM_MT_TRMB"/>
    <property type="match status" value="1"/>
</dbReference>
<feature type="binding site" evidence="7">
    <location>
        <begin position="182"/>
        <end position="185"/>
    </location>
    <ligand>
        <name>substrate</name>
    </ligand>
</feature>
<dbReference type="AlphaFoldDB" id="A0AAQ2TCT1"/>
<organism evidence="8 9">
    <name type="scientific">Mycoplasmopsis synoviae</name>
    <name type="common">Mycoplasma synoviae</name>
    <dbReference type="NCBI Taxonomy" id="2109"/>
    <lineage>
        <taxon>Bacteria</taxon>
        <taxon>Bacillati</taxon>
        <taxon>Mycoplasmatota</taxon>
        <taxon>Mycoplasmoidales</taxon>
        <taxon>Metamycoplasmataceae</taxon>
        <taxon>Mycoplasmopsis</taxon>
    </lineage>
</organism>
<accession>A0AAQ2TCT1</accession>
<dbReference type="Pfam" id="PF02390">
    <property type="entry name" value="Methyltransf_4"/>
    <property type="match status" value="1"/>
</dbReference>
<reference evidence="8" key="1">
    <citation type="submission" date="2022-10" db="EMBL/GenBank/DDBJ databases">
        <authorList>
            <person name="Wei X."/>
        </authorList>
    </citation>
    <scope>NUCLEOTIDE SEQUENCE</scope>
    <source>
        <strain evidence="8">SD2</strain>
    </source>
</reference>
<dbReference type="InterPro" id="IPR055361">
    <property type="entry name" value="tRNA_methyltr_TrmB_bact"/>
</dbReference>
<dbReference type="InterPro" id="IPR029063">
    <property type="entry name" value="SAM-dependent_MTases_sf"/>
</dbReference>
<dbReference type="HAMAP" id="MF_01057">
    <property type="entry name" value="tRNA_methyltr_TrmB"/>
    <property type="match status" value="1"/>
</dbReference>
<evidence type="ECO:0000256" key="1">
    <source>
        <dbReference type="ARBA" id="ARBA00000142"/>
    </source>
</evidence>
<dbReference type="RefSeq" id="WP_011283277.1">
    <property type="nucleotide sequence ID" value="NZ_CP012624.1"/>
</dbReference>
<dbReference type="SUPFAM" id="SSF53335">
    <property type="entry name" value="S-adenosyl-L-methionine-dependent methyltransferases"/>
    <property type="match status" value="1"/>
</dbReference>
<dbReference type="GO" id="GO:0043527">
    <property type="term" value="C:tRNA methyltransferase complex"/>
    <property type="evidence" value="ECO:0007669"/>
    <property type="project" value="TreeGrafter"/>
</dbReference>
<comment type="similarity">
    <text evidence="7">Belongs to the class I-like SAM-binding methyltransferase superfamily. TrmB family.</text>
</comment>
<dbReference type="SMR" id="A0AAQ2TCT1"/>
<gene>
    <name evidence="7 8" type="primary">trmB</name>
    <name evidence="8" type="ORF">OIE46_00685</name>
</gene>
<evidence type="ECO:0000256" key="7">
    <source>
        <dbReference type="HAMAP-Rule" id="MF_01057"/>
    </source>
</evidence>
<evidence type="ECO:0000256" key="2">
    <source>
        <dbReference type="ARBA" id="ARBA00003015"/>
    </source>
</evidence>
<feature type="region of interest" description="Interaction with RNA" evidence="7">
    <location>
        <begin position="113"/>
        <end position="118"/>
    </location>
</feature>
<feature type="binding site" evidence="7">
    <location>
        <position position="34"/>
    </location>
    <ligand>
        <name>S-adenosyl-L-methionine</name>
        <dbReference type="ChEBI" id="CHEBI:59789"/>
    </ligand>
</feature>
<dbReference type="Proteomes" id="UP001164481">
    <property type="component" value="Chromosome"/>
</dbReference>
<keyword evidence="4 7" id="KW-0808">Transferase</keyword>